<dbReference type="PATRIC" id="fig|999434.4.peg.2056"/>
<reference evidence="3" key="1">
    <citation type="submission" date="2012-01" db="EMBL/GenBank/DDBJ databases">
        <title>The Genome Sequence of Treponema denticola OTK.</title>
        <authorList>
            <consortium name="The Broad Institute Genome Sequencing Platform"/>
            <person name="Earl A."/>
            <person name="Ward D."/>
            <person name="Feldgarden M."/>
            <person name="Gevers D."/>
            <person name="Blanton J.M."/>
            <person name="Fenno C.J."/>
            <person name="Baranova O.V."/>
            <person name="Mathney J."/>
            <person name="Dewhirst F.E."/>
            <person name="Izard J."/>
            <person name="Young S.K."/>
            <person name="Zeng Q."/>
            <person name="Gargeya S."/>
            <person name="Fitzgerald M."/>
            <person name="Haas B."/>
            <person name="Abouelleil A."/>
            <person name="Alvarado L."/>
            <person name="Arachchi H.M."/>
            <person name="Berlin A."/>
            <person name="Chapman S.B."/>
            <person name="Gearin G."/>
            <person name="Goldberg J."/>
            <person name="Griggs A."/>
            <person name="Gujja S."/>
            <person name="Hansen M."/>
            <person name="Heiman D."/>
            <person name="Howarth C."/>
            <person name="Larimer J."/>
            <person name="Lui A."/>
            <person name="MacDonald P.J.P."/>
            <person name="McCowen C."/>
            <person name="Montmayeur A."/>
            <person name="Murphy C."/>
            <person name="Neiman D."/>
            <person name="Pearson M."/>
            <person name="Priest M."/>
            <person name="Roberts A."/>
            <person name="Saif S."/>
            <person name="Shea T."/>
            <person name="Sisk P."/>
            <person name="Stolte C."/>
            <person name="Sykes S."/>
            <person name="Wortman J."/>
            <person name="Nusbaum C."/>
            <person name="Birren B."/>
        </authorList>
    </citation>
    <scope>NUCLEOTIDE SEQUENCE [LARGE SCALE GENOMIC DNA]</scope>
    <source>
        <strain evidence="3">OTK</strain>
    </source>
</reference>
<accession>A0A0F6MNM7</accession>
<dbReference type="AlphaFoldDB" id="A0A0F6MNM7"/>
<sequence>MQKENSFEIIRLFDLLATEGGEIFFKSMSDVFSSINKDVEEFLKEKAIQSTKLNTSSTYLVVSSEKGCGILGYFTLATKMLTLKKEVLSKSEIRIISRFGYYDKDSNSYKIPAILIAQFSKNFNKKSKSINGSDLMDIVLKQVKNILNLTSGKVVFIECEKIEKVINFYVNSGFQILDTEIVTKNKKDFIQLYRVL</sequence>
<dbReference type="Gene3D" id="3.40.630.30">
    <property type="match status" value="1"/>
</dbReference>
<dbReference type="HOGENOM" id="CLU_081493_1_0_12"/>
<name>A0A0F6MNM7_TREDN</name>
<protein>
    <recommendedName>
        <fullName evidence="4">N-acetyltransferase domain-containing protein</fullName>
    </recommendedName>
</protein>
<proteinExistence type="predicted"/>
<dbReference type="EMBL" id="AGDY01000009">
    <property type="protein sequence ID" value="EMB20521.1"/>
    <property type="molecule type" value="Genomic_DNA"/>
</dbReference>
<dbReference type="PANTHER" id="PTHR36449:SF1">
    <property type="entry name" value="ACETYLTRANSFERASE"/>
    <property type="match status" value="1"/>
</dbReference>
<gene>
    <name evidence="3" type="ORF">HMPREF9723_01981</name>
</gene>
<evidence type="ECO:0000256" key="1">
    <source>
        <dbReference type="ARBA" id="ARBA00022679"/>
    </source>
</evidence>
<evidence type="ECO:0000256" key="2">
    <source>
        <dbReference type="ARBA" id="ARBA00023315"/>
    </source>
</evidence>
<organism evidence="3">
    <name type="scientific">Treponema denticola OTK</name>
    <dbReference type="NCBI Taxonomy" id="999434"/>
    <lineage>
        <taxon>Bacteria</taxon>
        <taxon>Pseudomonadati</taxon>
        <taxon>Spirochaetota</taxon>
        <taxon>Spirochaetia</taxon>
        <taxon>Spirochaetales</taxon>
        <taxon>Treponemataceae</taxon>
        <taxon>Treponema</taxon>
    </lineage>
</organism>
<dbReference type="RefSeq" id="WP_002692963.1">
    <property type="nucleotide sequence ID" value="NZ_CM001797.1"/>
</dbReference>
<comment type="caution">
    <text evidence="3">The sequence shown here is derived from an EMBL/GenBank/DDBJ whole genome shotgun (WGS) entry which is preliminary data.</text>
</comment>
<keyword evidence="2" id="KW-0012">Acyltransferase</keyword>
<evidence type="ECO:0008006" key="4">
    <source>
        <dbReference type="Google" id="ProtNLM"/>
    </source>
</evidence>
<dbReference type="GO" id="GO:0016746">
    <property type="term" value="F:acyltransferase activity"/>
    <property type="evidence" value="ECO:0007669"/>
    <property type="project" value="UniProtKB-KW"/>
</dbReference>
<dbReference type="PANTHER" id="PTHR36449">
    <property type="entry name" value="ACETYLTRANSFERASE-RELATED"/>
    <property type="match status" value="1"/>
</dbReference>
<dbReference type="Proteomes" id="UP000011701">
    <property type="component" value="Chromosome"/>
</dbReference>
<evidence type="ECO:0000313" key="3">
    <source>
        <dbReference type="EMBL" id="EMB20521.1"/>
    </source>
</evidence>
<keyword evidence="1" id="KW-0808">Transferase</keyword>